<keyword evidence="1" id="KW-1133">Transmembrane helix</keyword>
<evidence type="ECO:0000313" key="3">
    <source>
        <dbReference type="EMBL" id="HHM67376.1"/>
    </source>
</evidence>
<organism evidence="3">
    <name type="scientific">Thermus caliditerrae</name>
    <dbReference type="NCBI Taxonomy" id="1330700"/>
    <lineage>
        <taxon>Bacteria</taxon>
        <taxon>Thermotogati</taxon>
        <taxon>Deinococcota</taxon>
        <taxon>Deinococci</taxon>
        <taxon>Thermales</taxon>
        <taxon>Thermaceae</taxon>
        <taxon>Thermus</taxon>
    </lineage>
</organism>
<dbReference type="CDD" id="cd01949">
    <property type="entry name" value="GGDEF"/>
    <property type="match status" value="1"/>
</dbReference>
<dbReference type="SUPFAM" id="SSF55073">
    <property type="entry name" value="Nucleotide cyclase"/>
    <property type="match status" value="1"/>
</dbReference>
<dbReference type="OrthoDB" id="9759607at2"/>
<dbReference type="GO" id="GO:0052621">
    <property type="term" value="F:diguanylate cyclase activity"/>
    <property type="evidence" value="ECO:0007669"/>
    <property type="project" value="TreeGrafter"/>
</dbReference>
<dbReference type="FunFam" id="3.30.70.270:FF:000001">
    <property type="entry name" value="Diguanylate cyclase domain protein"/>
    <property type="match status" value="1"/>
</dbReference>
<dbReference type="PANTHER" id="PTHR45138:SF9">
    <property type="entry name" value="DIGUANYLATE CYCLASE DGCM-RELATED"/>
    <property type="match status" value="1"/>
</dbReference>
<dbReference type="InterPro" id="IPR000160">
    <property type="entry name" value="GGDEF_dom"/>
</dbReference>
<name>A0A7C5RDU8_9DEIN</name>
<dbReference type="RefSeq" id="WP_038047318.1">
    <property type="nucleotide sequence ID" value="NZ_JQNC01000003.1"/>
</dbReference>
<dbReference type="InterPro" id="IPR043128">
    <property type="entry name" value="Rev_trsase/Diguanyl_cyclase"/>
</dbReference>
<dbReference type="PANTHER" id="PTHR45138">
    <property type="entry name" value="REGULATORY COMPONENTS OF SENSORY TRANSDUCTION SYSTEM"/>
    <property type="match status" value="1"/>
</dbReference>
<protein>
    <submittedName>
        <fullName evidence="3">GGDEF domain-containing protein</fullName>
    </submittedName>
</protein>
<comment type="caution">
    <text evidence="3">The sequence shown here is derived from an EMBL/GenBank/DDBJ whole genome shotgun (WGS) entry which is preliminary data.</text>
</comment>
<dbReference type="AlphaFoldDB" id="A0A7C5RDU8"/>
<reference evidence="3" key="1">
    <citation type="journal article" date="2020" name="mSystems">
        <title>Genome- and Community-Level Interaction Insights into Carbon Utilization and Element Cycling Functions of Hydrothermarchaeota in Hydrothermal Sediment.</title>
        <authorList>
            <person name="Zhou Z."/>
            <person name="Liu Y."/>
            <person name="Xu W."/>
            <person name="Pan J."/>
            <person name="Luo Z.H."/>
            <person name="Li M."/>
        </authorList>
    </citation>
    <scope>NUCLEOTIDE SEQUENCE [LARGE SCALE GENOMIC DNA]</scope>
    <source>
        <strain evidence="3">SpSt-1071</strain>
    </source>
</reference>
<keyword evidence="1" id="KW-0812">Transmembrane</keyword>
<feature type="transmembrane region" description="Helical" evidence="1">
    <location>
        <begin position="32"/>
        <end position="48"/>
    </location>
</feature>
<feature type="transmembrane region" description="Helical" evidence="1">
    <location>
        <begin position="100"/>
        <end position="118"/>
    </location>
</feature>
<dbReference type="InterPro" id="IPR029787">
    <property type="entry name" value="Nucleotide_cyclase"/>
</dbReference>
<dbReference type="EMBL" id="DRXE01000050">
    <property type="protein sequence ID" value="HHM67376.1"/>
    <property type="molecule type" value="Genomic_DNA"/>
</dbReference>
<dbReference type="NCBIfam" id="TIGR00254">
    <property type="entry name" value="GGDEF"/>
    <property type="match status" value="1"/>
</dbReference>
<dbReference type="PROSITE" id="PS50887">
    <property type="entry name" value="GGDEF"/>
    <property type="match status" value="1"/>
</dbReference>
<feature type="transmembrane region" description="Helical" evidence="1">
    <location>
        <begin position="124"/>
        <end position="144"/>
    </location>
</feature>
<accession>A0A7C5RDU8</accession>
<keyword evidence="1" id="KW-0472">Membrane</keyword>
<gene>
    <name evidence="3" type="ORF">ENM28_01395</name>
</gene>
<dbReference type="GO" id="GO:1902201">
    <property type="term" value="P:negative regulation of bacterial-type flagellum-dependent cell motility"/>
    <property type="evidence" value="ECO:0007669"/>
    <property type="project" value="TreeGrafter"/>
</dbReference>
<dbReference type="GO" id="GO:0005886">
    <property type="term" value="C:plasma membrane"/>
    <property type="evidence" value="ECO:0007669"/>
    <property type="project" value="TreeGrafter"/>
</dbReference>
<feature type="transmembrane region" description="Helical" evidence="1">
    <location>
        <begin position="7"/>
        <end position="26"/>
    </location>
</feature>
<dbReference type="GO" id="GO:0043709">
    <property type="term" value="P:cell adhesion involved in single-species biofilm formation"/>
    <property type="evidence" value="ECO:0007669"/>
    <property type="project" value="TreeGrafter"/>
</dbReference>
<dbReference type="Pfam" id="PF00990">
    <property type="entry name" value="GGDEF"/>
    <property type="match status" value="1"/>
</dbReference>
<dbReference type="InterPro" id="IPR050469">
    <property type="entry name" value="Diguanylate_Cyclase"/>
</dbReference>
<dbReference type="Gene3D" id="3.30.70.270">
    <property type="match status" value="1"/>
</dbReference>
<evidence type="ECO:0000259" key="2">
    <source>
        <dbReference type="PROSITE" id="PS50887"/>
    </source>
</evidence>
<dbReference type="SMART" id="SM00267">
    <property type="entry name" value="GGDEF"/>
    <property type="match status" value="1"/>
</dbReference>
<proteinExistence type="predicted"/>
<sequence>MDRLARVLYGVAWVGLPLGIAVQLWIFPPGPWAWVYGVFALVFLMALLKGPREAPRYLTHAVGAYLLFELWHSEADWVGVGFFVPAVYLLAAFAYRLPWALAFGFLWGAALVAAPWALGRETGLEWAHFVLAQPVLLALTLLLARFRELHGQARFWREQALTDPLTGLPNRRALEMALEKEAARVERGEKPFSLILLDLDDFKRVNDEKGHPEGDRLLQEVARHLVAHVRRGDLVARFGGEEFAILLPATDCLRAERLAERLKEGLAARGVTASFGVALYQGSLEALLQKADQALYRAKGLGKNRVVRDTEGCGLQGTR</sequence>
<evidence type="ECO:0000256" key="1">
    <source>
        <dbReference type="SAM" id="Phobius"/>
    </source>
</evidence>
<feature type="domain" description="GGDEF" evidence="2">
    <location>
        <begin position="190"/>
        <end position="311"/>
    </location>
</feature>